<dbReference type="InterPro" id="IPR020070">
    <property type="entry name" value="Ribosomal_bL9_N"/>
</dbReference>
<dbReference type="OrthoDB" id="9788336at2"/>
<reference evidence="11 12" key="1">
    <citation type="submission" date="2016-10" db="EMBL/GenBank/DDBJ databases">
        <authorList>
            <person name="de Groot N.N."/>
        </authorList>
    </citation>
    <scope>NUCLEOTIDE SEQUENCE [LARGE SCALE GENOMIC DNA]</scope>
    <source>
        <strain evidence="11 12">ATCC BAA-466</strain>
    </source>
</reference>
<keyword evidence="12" id="KW-1185">Reference proteome</keyword>
<name>A0A1G7SYB9_9LACT</name>
<dbReference type="InterPro" id="IPR036935">
    <property type="entry name" value="Ribosomal_bL9_N_sf"/>
</dbReference>
<evidence type="ECO:0000259" key="9">
    <source>
        <dbReference type="Pfam" id="PF01281"/>
    </source>
</evidence>
<dbReference type="Pfam" id="PF03948">
    <property type="entry name" value="Ribosomal_L9_C"/>
    <property type="match status" value="1"/>
</dbReference>
<feature type="coiled-coil region" evidence="8">
    <location>
        <begin position="44"/>
        <end position="78"/>
    </location>
</feature>
<evidence type="ECO:0000256" key="4">
    <source>
        <dbReference type="ARBA" id="ARBA00022980"/>
    </source>
</evidence>
<proteinExistence type="inferred from homology"/>
<dbReference type="GO" id="GO:0006412">
    <property type="term" value="P:translation"/>
    <property type="evidence" value="ECO:0007669"/>
    <property type="project" value="UniProtKB-UniRule"/>
</dbReference>
<dbReference type="AlphaFoldDB" id="A0A1G7SYB9"/>
<keyword evidence="5 7" id="KW-0687">Ribonucleoprotein</keyword>
<evidence type="ECO:0000256" key="2">
    <source>
        <dbReference type="ARBA" id="ARBA00022730"/>
    </source>
</evidence>
<dbReference type="FunFam" id="3.40.5.10:FF:000002">
    <property type="entry name" value="50S ribosomal protein L9"/>
    <property type="match status" value="1"/>
</dbReference>
<dbReference type="Gene3D" id="3.10.430.100">
    <property type="entry name" value="Ribosomal protein L9, C-terminal domain"/>
    <property type="match status" value="1"/>
</dbReference>
<dbReference type="Proteomes" id="UP000199708">
    <property type="component" value="Unassembled WGS sequence"/>
</dbReference>
<dbReference type="NCBIfam" id="TIGR00158">
    <property type="entry name" value="L9"/>
    <property type="match status" value="1"/>
</dbReference>
<dbReference type="GO" id="GO:1990904">
    <property type="term" value="C:ribonucleoprotein complex"/>
    <property type="evidence" value="ECO:0007669"/>
    <property type="project" value="UniProtKB-KW"/>
</dbReference>
<dbReference type="InterPro" id="IPR036791">
    <property type="entry name" value="Ribosomal_bL9_C_sf"/>
</dbReference>
<evidence type="ECO:0000256" key="7">
    <source>
        <dbReference type="HAMAP-Rule" id="MF_00503"/>
    </source>
</evidence>
<dbReference type="Pfam" id="PF01281">
    <property type="entry name" value="Ribosomal_L9_N"/>
    <property type="match status" value="1"/>
</dbReference>
<dbReference type="SUPFAM" id="SSF55658">
    <property type="entry name" value="L9 N-domain-like"/>
    <property type="match status" value="1"/>
</dbReference>
<keyword evidence="8" id="KW-0175">Coiled coil</keyword>
<evidence type="ECO:0000256" key="1">
    <source>
        <dbReference type="ARBA" id="ARBA00010605"/>
    </source>
</evidence>
<dbReference type="InterPro" id="IPR000244">
    <property type="entry name" value="Ribosomal_bL9"/>
</dbReference>
<comment type="function">
    <text evidence="7">Binds to the 23S rRNA.</text>
</comment>
<dbReference type="InterPro" id="IPR020594">
    <property type="entry name" value="Ribosomal_bL9_bac/chp"/>
</dbReference>
<organism evidence="11 12">
    <name type="scientific">Facklamia miroungae</name>
    <dbReference type="NCBI Taxonomy" id="120956"/>
    <lineage>
        <taxon>Bacteria</taxon>
        <taxon>Bacillati</taxon>
        <taxon>Bacillota</taxon>
        <taxon>Bacilli</taxon>
        <taxon>Lactobacillales</taxon>
        <taxon>Aerococcaceae</taxon>
        <taxon>Facklamia</taxon>
    </lineage>
</organism>
<dbReference type="SUPFAM" id="SSF55653">
    <property type="entry name" value="Ribosomal protein L9 C-domain"/>
    <property type="match status" value="1"/>
</dbReference>
<dbReference type="STRING" id="120956.SAMN05421791_104191"/>
<evidence type="ECO:0000313" key="12">
    <source>
        <dbReference type="Proteomes" id="UP000199708"/>
    </source>
</evidence>
<protein>
    <recommendedName>
        <fullName evidence="6 7">Large ribosomal subunit protein bL9</fullName>
    </recommendedName>
</protein>
<dbReference type="GO" id="GO:0005840">
    <property type="term" value="C:ribosome"/>
    <property type="evidence" value="ECO:0007669"/>
    <property type="project" value="UniProtKB-KW"/>
</dbReference>
<evidence type="ECO:0000256" key="8">
    <source>
        <dbReference type="SAM" id="Coils"/>
    </source>
</evidence>
<evidence type="ECO:0000256" key="6">
    <source>
        <dbReference type="ARBA" id="ARBA00035292"/>
    </source>
</evidence>
<evidence type="ECO:0000313" key="11">
    <source>
        <dbReference type="EMBL" id="SDG27419.1"/>
    </source>
</evidence>
<dbReference type="InterPro" id="IPR009027">
    <property type="entry name" value="Ribosomal_bL9/RNase_H1_N"/>
</dbReference>
<comment type="similarity">
    <text evidence="1 7">Belongs to the bacterial ribosomal protein bL9 family.</text>
</comment>
<keyword evidence="2 7" id="KW-0699">rRNA-binding</keyword>
<dbReference type="GO" id="GO:0003735">
    <property type="term" value="F:structural constituent of ribosome"/>
    <property type="evidence" value="ECO:0007669"/>
    <property type="project" value="InterPro"/>
</dbReference>
<dbReference type="InterPro" id="IPR020069">
    <property type="entry name" value="Ribosomal_bL9_C"/>
</dbReference>
<gene>
    <name evidence="7" type="primary">rplI</name>
    <name evidence="11" type="ORF">SAMN05421791_104191</name>
</gene>
<dbReference type="RefSeq" id="WP_090289859.1">
    <property type="nucleotide sequence ID" value="NZ_FNCK01000004.1"/>
</dbReference>
<evidence type="ECO:0000259" key="10">
    <source>
        <dbReference type="Pfam" id="PF03948"/>
    </source>
</evidence>
<evidence type="ECO:0000256" key="5">
    <source>
        <dbReference type="ARBA" id="ARBA00023274"/>
    </source>
</evidence>
<dbReference type="HAMAP" id="MF_00503">
    <property type="entry name" value="Ribosomal_bL9"/>
    <property type="match status" value="1"/>
</dbReference>
<dbReference type="Gene3D" id="3.40.5.10">
    <property type="entry name" value="Ribosomal protein L9, N-terminal domain"/>
    <property type="match status" value="1"/>
</dbReference>
<keyword evidence="3 7" id="KW-0694">RNA-binding</keyword>
<sequence length="150" mass="16703">MKVILLEDVRKQGKKGQIINVSDGYANNYLIKNGLAKVADSKAMSEFKAQKKAQEKLAAEELEEAKNLKVEIEKEETVVVISAKSGEDGRLFGTIPSKQIAQELKKQFDIEVDKRKIELESNLASLGFHNVPVKLHSDVSAIIRVKVEEV</sequence>
<evidence type="ECO:0000256" key="3">
    <source>
        <dbReference type="ARBA" id="ARBA00022884"/>
    </source>
</evidence>
<keyword evidence="4 7" id="KW-0689">Ribosomal protein</keyword>
<feature type="domain" description="Large ribosomal subunit protein bL9 C-terminal" evidence="10">
    <location>
        <begin position="63"/>
        <end position="148"/>
    </location>
</feature>
<accession>A0A1G7SYB9</accession>
<feature type="domain" description="Ribosomal protein L9" evidence="9">
    <location>
        <begin position="1"/>
        <end position="47"/>
    </location>
</feature>
<dbReference type="EMBL" id="FNCK01000004">
    <property type="protein sequence ID" value="SDG27419.1"/>
    <property type="molecule type" value="Genomic_DNA"/>
</dbReference>
<dbReference type="PANTHER" id="PTHR21368">
    <property type="entry name" value="50S RIBOSOMAL PROTEIN L9"/>
    <property type="match status" value="1"/>
</dbReference>
<dbReference type="GO" id="GO:0019843">
    <property type="term" value="F:rRNA binding"/>
    <property type="evidence" value="ECO:0007669"/>
    <property type="project" value="UniProtKB-UniRule"/>
</dbReference>